<comment type="caution">
    <text evidence="1">The sequence shown here is derived from an EMBL/GenBank/DDBJ whole genome shotgun (WGS) entry which is preliminary data.</text>
</comment>
<proteinExistence type="predicted"/>
<organism evidence="1 2">
    <name type="scientific">Lentisphaera araneosa HTCC2155</name>
    <dbReference type="NCBI Taxonomy" id="313628"/>
    <lineage>
        <taxon>Bacteria</taxon>
        <taxon>Pseudomonadati</taxon>
        <taxon>Lentisphaerota</taxon>
        <taxon>Lentisphaeria</taxon>
        <taxon>Lentisphaerales</taxon>
        <taxon>Lentisphaeraceae</taxon>
        <taxon>Lentisphaera</taxon>
    </lineage>
</organism>
<keyword evidence="2" id="KW-1185">Reference proteome</keyword>
<dbReference type="AlphaFoldDB" id="A6DGR3"/>
<evidence type="ECO:0000313" key="2">
    <source>
        <dbReference type="Proteomes" id="UP000004947"/>
    </source>
</evidence>
<dbReference type="Proteomes" id="UP000004947">
    <property type="component" value="Unassembled WGS sequence"/>
</dbReference>
<sequence>MSVSATVYDDRIVEIKLIKQVQNKEQAKSK</sequence>
<evidence type="ECO:0000313" key="1">
    <source>
        <dbReference type="EMBL" id="EDM29380.1"/>
    </source>
</evidence>
<dbReference type="EMBL" id="ABCK01000002">
    <property type="protein sequence ID" value="EDM29380.1"/>
    <property type="molecule type" value="Genomic_DNA"/>
</dbReference>
<name>A6DGR3_9BACT</name>
<protein>
    <submittedName>
        <fullName evidence="1">ApaG</fullName>
    </submittedName>
</protein>
<accession>A6DGR3</accession>
<reference evidence="1 2" key="1">
    <citation type="journal article" date="2010" name="J. Bacteriol.">
        <title>Genome sequence of Lentisphaera araneosa HTCC2155T, the type species of the order Lentisphaerales in the phylum Lentisphaerae.</title>
        <authorList>
            <person name="Thrash J.C."/>
            <person name="Cho J.C."/>
            <person name="Vergin K.L."/>
            <person name="Morris R.M."/>
            <person name="Giovannoni S.J."/>
        </authorList>
    </citation>
    <scope>NUCLEOTIDE SEQUENCE [LARGE SCALE GENOMIC DNA]</scope>
    <source>
        <strain evidence="1 2">HTCC2155</strain>
    </source>
</reference>
<gene>
    <name evidence="1" type="primary">apaG</name>
    <name evidence="1" type="ORF">LNTAR_23359</name>
</gene>